<name>A0A6J4KA93_9BACT</name>
<accession>A0A6J4KA93</accession>
<gene>
    <name evidence="1" type="ORF">AVDCRST_MAG89-418</name>
</gene>
<feature type="non-terminal residue" evidence="1">
    <location>
        <position position="1"/>
    </location>
</feature>
<reference evidence="1" key="1">
    <citation type="submission" date="2020-02" db="EMBL/GenBank/DDBJ databases">
        <authorList>
            <person name="Meier V. D."/>
        </authorList>
    </citation>
    <scope>NUCLEOTIDE SEQUENCE</scope>
    <source>
        <strain evidence="1">AVDCRST_MAG89</strain>
    </source>
</reference>
<evidence type="ECO:0000313" key="1">
    <source>
        <dbReference type="EMBL" id="CAA9300289.1"/>
    </source>
</evidence>
<dbReference type="AlphaFoldDB" id="A0A6J4KA93"/>
<protein>
    <submittedName>
        <fullName evidence="1">Uncharacterized protein</fullName>
    </submittedName>
</protein>
<dbReference type="EMBL" id="CADCTV010000094">
    <property type="protein sequence ID" value="CAA9300289.1"/>
    <property type="molecule type" value="Genomic_DNA"/>
</dbReference>
<organism evidence="1">
    <name type="scientific">uncultured Gemmatimonadota bacterium</name>
    <dbReference type="NCBI Taxonomy" id="203437"/>
    <lineage>
        <taxon>Bacteria</taxon>
        <taxon>Pseudomonadati</taxon>
        <taxon>Gemmatimonadota</taxon>
        <taxon>environmental samples</taxon>
    </lineage>
</organism>
<feature type="non-terminal residue" evidence="1">
    <location>
        <position position="77"/>
    </location>
</feature>
<proteinExistence type="predicted"/>
<sequence length="77" mass="8512">CSESSCRCCWPCPPFRRPWFARRTRSPRRCCAPATCCALPCGTTTGSAATSPWPPTARWCTRCTARSRPPAFRSPSS</sequence>